<organism evidence="2">
    <name type="scientific">Klebsiella pneumoniae</name>
    <dbReference type="NCBI Taxonomy" id="573"/>
    <lineage>
        <taxon>Bacteria</taxon>
        <taxon>Pseudomonadati</taxon>
        <taxon>Pseudomonadota</taxon>
        <taxon>Gammaproteobacteria</taxon>
        <taxon>Enterobacterales</taxon>
        <taxon>Enterobacteriaceae</taxon>
        <taxon>Klebsiella/Raoultella group</taxon>
        <taxon>Klebsiella</taxon>
        <taxon>Klebsiella pneumoniae complex</taxon>
    </lineage>
</organism>
<sequence>MNKFKLKTVDVWDTILRRDCHPDFIKRSTAYYFFLKFHSLHNVDSVDQLFTKRVETERLIGKKNKDLGYDDEYLIQDVMLQWVENYISAEQYDTPAIAHELYSWEIEQEKKHIYLDPGIEDFLAQYPSDKTIFLSDFYTSSTDLTELLVSAGLDQSVISDGVSSIDERLNKRSGRLFDFIQQKYQLAGVDWIHIGDNEWSDVQMPTSKGIKSIRYLPAQQHQLREQKEFLWNKNEDLTETITNNILNKYAASKDLSVDFQLGLKTTPLIAGFCLKILEQAVISKSEKILFFTREGEFFIKAMNILISHLKTNIKEIKLPEIDIIEVSRLATFAPSLQEISIKEMMRVWNLYSTQSISSLFKTLNVAPETFQSFIDKYGIPADEQIQYPWQDSRIQQLFDDSGFKETLWQHVMQQRALLKNYFATKGLTDDINARICVVDVGWRGTIHDNIALLYPDIHFTGIYLGLQKFLNEQPSNTSKVAFGPDLNHQLEYPHFLDSVAPIEMITNSPSGSVTGYGLENGKIVAIRSVNDDENSAWHNFTKTFQEGILAGMESFSAAVLSYGITHDVVRGYALNIWDVLISGSNKSLTDAFNNLNHNETFGLGGYVKKNHVPSTFEILSSLWNKNNRAALIEFIKANQWSDGIRKRDNLPSLNKYILALTIDLAVFYKRKFYRKY</sequence>
<dbReference type="RefSeq" id="WP_023157742.1">
    <property type="nucleotide sequence ID" value="NZ_BAABZX010000056.1"/>
</dbReference>
<protein>
    <recommendedName>
        <fullName evidence="3">HAD family hydrolase</fullName>
    </recommendedName>
</protein>
<dbReference type="Gene3D" id="1.10.150.400">
    <property type="match status" value="1"/>
</dbReference>
<dbReference type="InterPro" id="IPR036412">
    <property type="entry name" value="HAD-like_sf"/>
</dbReference>
<dbReference type="AlphaFoldDB" id="A0A0V9CW04"/>
<reference evidence="2" key="2">
    <citation type="journal article" date="2016" name="J. Clin. Microbiol.">
        <title>Rapid and Accurate Determination of Lipopolysaccharide O-Antigen Types in Klebsiella pneumoniae with a Novel PCR-Based O-Genotyping Method.</title>
        <authorList>
            <person name="Fang C.T."/>
            <person name="Shih Y.J."/>
            <person name="Cheong C.M."/>
            <person name="Yi W.C."/>
        </authorList>
    </citation>
    <scope>NUCLEOTIDE SEQUENCE</scope>
    <source>
        <strain evidence="2">Mich. 61</strain>
    </source>
</reference>
<reference evidence="2" key="1">
    <citation type="submission" date="2015-12" db="EMBL/GenBank/DDBJ databases">
        <authorList>
            <person name="Shamseldin A."/>
            <person name="Moawad H."/>
            <person name="Abd El-Rahim W.M."/>
            <person name="Sadowsky M.J."/>
        </authorList>
    </citation>
    <scope>NUCLEOTIDE SEQUENCE</scope>
    <source>
        <strain evidence="2">Mich. 61</strain>
    </source>
</reference>
<dbReference type="EMBL" id="KU310493">
    <property type="protein sequence ID" value="ALX35076.1"/>
    <property type="molecule type" value="Genomic_DNA"/>
</dbReference>
<dbReference type="InterPro" id="IPR023214">
    <property type="entry name" value="HAD_sf"/>
</dbReference>
<evidence type="ECO:0000313" key="2">
    <source>
        <dbReference type="EMBL" id="ALX35076.1"/>
    </source>
</evidence>
<dbReference type="SUPFAM" id="SSF56784">
    <property type="entry name" value="HAD-like"/>
    <property type="match status" value="1"/>
</dbReference>
<keyword evidence="1" id="KW-0479">Metal-binding</keyword>
<dbReference type="Gene3D" id="3.40.50.1000">
    <property type="entry name" value="HAD superfamily/HAD-like"/>
    <property type="match status" value="1"/>
</dbReference>
<evidence type="ECO:0008006" key="3">
    <source>
        <dbReference type="Google" id="ProtNLM"/>
    </source>
</evidence>
<name>A0A0V9CW04_KLEPN</name>
<dbReference type="GO" id="GO:0046872">
    <property type="term" value="F:metal ion binding"/>
    <property type="evidence" value="ECO:0007669"/>
    <property type="project" value="UniProtKB-KW"/>
</dbReference>
<accession>A0A0V9CW04</accession>
<evidence type="ECO:0000256" key="1">
    <source>
        <dbReference type="ARBA" id="ARBA00022723"/>
    </source>
</evidence>
<proteinExistence type="predicted"/>